<dbReference type="KEGG" id="ngg:RG540_PA08260"/>
<geneLocation type="plasmid" evidence="3">
    <name>II</name>
</geneLocation>
<reference evidence="3" key="1">
    <citation type="journal article" date="2014" name="BMC Genomics">
        <title>Genome sequencing of two Neorhizobium galegae strains reveals a noeT gene responsible for the unusual acetylation of the nodulation factors.</title>
        <authorList>
            <person name="Osterman J."/>
            <person name="Marsh J."/>
            <person name="Laine P.K."/>
            <person name="Zeng Z."/>
            <person name="Alatalo E."/>
            <person name="Sullivan J.T."/>
            <person name="Young J.P."/>
            <person name="Thomas-Oates J."/>
            <person name="Paulin L."/>
            <person name="Lindstrom K."/>
        </authorList>
    </citation>
    <scope>NUCLEOTIDE SEQUENCE [LARGE SCALE GENOMIC DNA]</scope>
    <source>
        <strain evidence="3">HAMBI 540</strain>
    </source>
</reference>
<evidence type="ECO:0000256" key="1">
    <source>
        <dbReference type="SAM" id="SignalP"/>
    </source>
</evidence>
<dbReference type="InterPro" id="IPR011047">
    <property type="entry name" value="Quinoprotein_ADH-like_sf"/>
</dbReference>
<dbReference type="NCBIfam" id="NF038015">
    <property type="entry name" value="AztD"/>
    <property type="match status" value="1"/>
</dbReference>
<dbReference type="AlphaFoldDB" id="A0A068SZ62"/>
<feature type="chain" id="PRO_5001656283" evidence="1">
    <location>
        <begin position="28"/>
        <end position="412"/>
    </location>
</feature>
<dbReference type="eggNOG" id="COG3391">
    <property type="taxonomic scope" value="Bacteria"/>
</dbReference>
<dbReference type="HOGENOM" id="CLU_046994_1_0_5"/>
<feature type="signal peptide" evidence="1">
    <location>
        <begin position="1"/>
        <end position="27"/>
    </location>
</feature>
<name>A0A068SZ62_NEOGA</name>
<dbReference type="EMBL" id="HG938354">
    <property type="protein sequence ID" value="CDN51502.1"/>
    <property type="molecule type" value="Genomic_DNA"/>
</dbReference>
<evidence type="ECO:0000313" key="2">
    <source>
        <dbReference type="EMBL" id="CDN51502.1"/>
    </source>
</evidence>
<dbReference type="SUPFAM" id="SSF50998">
    <property type="entry name" value="Quinoprotein alcohol dehydrogenase-like"/>
    <property type="match status" value="1"/>
</dbReference>
<evidence type="ECO:0000313" key="3">
    <source>
        <dbReference type="Proteomes" id="UP000028181"/>
    </source>
</evidence>
<dbReference type="PATRIC" id="fig|1028800.3.peg.5453"/>
<dbReference type="GeneID" id="24261182"/>
<protein>
    <submittedName>
        <fullName evidence="2">Probable secreted protein</fullName>
    </submittedName>
</protein>
<keyword evidence="1" id="KW-0732">Signal</keyword>
<keyword evidence="3" id="KW-1185">Reference proteome</keyword>
<proteinExistence type="predicted"/>
<organism evidence="2 3">
    <name type="scientific">Neorhizobium galegae bv. orientalis str. HAMBI 540</name>
    <dbReference type="NCBI Taxonomy" id="1028800"/>
    <lineage>
        <taxon>Bacteria</taxon>
        <taxon>Pseudomonadati</taxon>
        <taxon>Pseudomonadota</taxon>
        <taxon>Alphaproteobacteria</taxon>
        <taxon>Hyphomicrobiales</taxon>
        <taxon>Rhizobiaceae</taxon>
        <taxon>Rhizobium/Agrobacterium group</taxon>
        <taxon>Neorhizobium</taxon>
    </lineage>
</organism>
<dbReference type="Proteomes" id="UP000028181">
    <property type="component" value="Plasmid pHAMBI540a"/>
</dbReference>
<keyword evidence="2" id="KW-0614">Plasmid</keyword>
<dbReference type="RefSeq" id="WP_041364993.1">
    <property type="nucleotide sequence ID" value="NZ_HG938354.1"/>
</dbReference>
<dbReference type="InterPro" id="IPR047697">
    <property type="entry name" value="AztD-like"/>
</dbReference>
<accession>A0A068SZ62</accession>
<dbReference type="OrthoDB" id="9810636at2"/>
<gene>
    <name evidence="2" type="ORF">RG540_PA08260</name>
</gene>
<sequence>MKLSLARNHLLAAVASGLIFAASGAFADDDHETKESWRLFVGDHTNPVVRAIDFENGKELGRYDVKGPAALTASASGRTVFATQSDQDIVHVLKTGIDFSDHGEHRDLDVSDVGLLPVTFEGKHPFHVVPHDDHAILFYDRGGKADIIDEVALLEGKADVKTVDTTKPHHGVAVTMGRFVLVSVPNTAVETKPDELPPRVGLRVVDETGRQLGDVAKCTDLHGEATSSQLVAFGCKEGVLVARPGGLDGPKLEMLAYPSDLPKGSTGTLLGGTAMQFFLGNYGEYKIVLIDPDSEKHFRLIDLPTRRVDFLLDPAAPRNAYILTEDGDLHVLDVIKGEIVRKGKITEPYSKDGHWRDPRPRLAVADGHVVITDPRHSLVRIVDAESLKEVRTIAVEGKPFTIVAVGGSGASH</sequence>